<evidence type="ECO:0000313" key="8">
    <source>
        <dbReference type="Proteomes" id="UP000182347"/>
    </source>
</evidence>
<dbReference type="GO" id="GO:0071555">
    <property type="term" value="P:cell wall organization"/>
    <property type="evidence" value="ECO:0007669"/>
    <property type="project" value="UniProtKB-KW"/>
</dbReference>
<keyword evidence="3" id="KW-0735">Signal-anchor</keyword>
<dbReference type="PANTHER" id="PTHR33392:SF3">
    <property type="entry name" value="POLYISOPRENYL-TEICHOIC ACID--PEPTIDOGLYCAN TEICHOIC ACID TRANSFERASE TAGT"/>
    <property type="match status" value="1"/>
</dbReference>
<feature type="region of interest" description="Disordered" evidence="5">
    <location>
        <begin position="323"/>
        <end position="373"/>
    </location>
</feature>
<dbReference type="Proteomes" id="UP000182347">
    <property type="component" value="Unassembled WGS sequence"/>
</dbReference>
<evidence type="ECO:0000256" key="3">
    <source>
        <dbReference type="ARBA" id="ARBA00022968"/>
    </source>
</evidence>
<dbReference type="OrthoDB" id="27330at2"/>
<keyword evidence="4" id="KW-0472">Membrane</keyword>
<organism evidence="7 8">
    <name type="scientific">Sediminibacillus halophilus</name>
    <dbReference type="NCBI Taxonomy" id="482461"/>
    <lineage>
        <taxon>Bacteria</taxon>
        <taxon>Bacillati</taxon>
        <taxon>Bacillota</taxon>
        <taxon>Bacilli</taxon>
        <taxon>Bacillales</taxon>
        <taxon>Bacillaceae</taxon>
        <taxon>Sediminibacillus</taxon>
    </lineage>
</organism>
<gene>
    <name evidence="7" type="ORF">SAMN05216244_2876</name>
</gene>
<comment type="similarity">
    <text evidence="1">Belongs to the LytR/CpsA/Psr (LCP) family.</text>
</comment>
<dbReference type="RefSeq" id="WP_074599949.1">
    <property type="nucleotide sequence ID" value="NZ_FNHF01000003.1"/>
</dbReference>
<dbReference type="PANTHER" id="PTHR33392">
    <property type="entry name" value="POLYISOPRENYL-TEICHOIC ACID--PEPTIDOGLYCAN TEICHOIC ACID TRANSFERASE TAGU"/>
    <property type="match status" value="1"/>
</dbReference>
<dbReference type="STRING" id="482461.SAMN05216244_2876"/>
<accession>A0A1G9U5K8</accession>
<reference evidence="8" key="1">
    <citation type="submission" date="2016-10" db="EMBL/GenBank/DDBJ databases">
        <authorList>
            <person name="Varghese N."/>
            <person name="Submissions S."/>
        </authorList>
    </citation>
    <scope>NUCLEOTIDE SEQUENCE [LARGE SCALE GENOMIC DNA]</scope>
    <source>
        <strain evidence="8">CGMCC 1.6199</strain>
    </source>
</reference>
<evidence type="ECO:0000256" key="5">
    <source>
        <dbReference type="SAM" id="MobiDB-lite"/>
    </source>
</evidence>
<dbReference type="Pfam" id="PF03816">
    <property type="entry name" value="LytR_cpsA_psr"/>
    <property type="match status" value="1"/>
</dbReference>
<evidence type="ECO:0000313" key="7">
    <source>
        <dbReference type="EMBL" id="SDM55267.1"/>
    </source>
</evidence>
<sequence>MVNENKTRVRKRKVKKRRKRFLFILIPILVLVGATTAYGAYLYNKADEVVSDSYEDDGRDKSDLRDKEVDPDIDNVSVLFIGVDESNKRDNEGSSRSDALMLATLNKDDKNVKLLSIPRDSYVYIPEVGYNTKINHAHAYGGPKASIEAVESLLDIPVDYYVKMDFEAFIDVVNALNGINVDVPYEMTEQDSNDTANAIHLYPGEQNLNGEEALALARTRKQDNDIERGKRQQEIIKAVIKKAANIGSITKYDDMMEAVGDNMTTNMRFSEMKSFISYGTSGSLDVETLNLEGSDSMIDGIYYYQLDETDLANKRIELRNHLDLESTEHPGDDVNENSSYQNGTDSYTDYSDSDANESSEYGTEPSDDSSSGY</sequence>
<keyword evidence="4" id="KW-1133">Transmembrane helix</keyword>
<name>A0A1G9U5K8_9BACI</name>
<dbReference type="NCBIfam" id="TIGR00350">
    <property type="entry name" value="lytR_cpsA_psr"/>
    <property type="match status" value="1"/>
</dbReference>
<evidence type="ECO:0000256" key="1">
    <source>
        <dbReference type="ARBA" id="ARBA00006068"/>
    </source>
</evidence>
<dbReference type="InterPro" id="IPR004474">
    <property type="entry name" value="LytR_CpsA_psr"/>
</dbReference>
<evidence type="ECO:0000256" key="4">
    <source>
        <dbReference type="ARBA" id="ARBA00022989"/>
    </source>
</evidence>
<keyword evidence="2" id="KW-0812">Transmembrane</keyword>
<dbReference type="EMBL" id="FNHF01000003">
    <property type="protein sequence ID" value="SDM55267.1"/>
    <property type="molecule type" value="Genomic_DNA"/>
</dbReference>
<dbReference type="InterPro" id="IPR050922">
    <property type="entry name" value="LytR/CpsA/Psr_CW_biosynth"/>
</dbReference>
<feature type="compositionally biased region" description="Basic and acidic residues" evidence="5">
    <location>
        <begin position="323"/>
        <end position="332"/>
    </location>
</feature>
<dbReference type="AlphaFoldDB" id="A0A1G9U5K8"/>
<feature type="domain" description="Cell envelope-related transcriptional attenuator" evidence="6">
    <location>
        <begin position="96"/>
        <end position="244"/>
    </location>
</feature>
<protein>
    <submittedName>
        <fullName evidence="7">Cell envelope-related function transcriptional attenuator common domain-containing protein</fullName>
    </submittedName>
</protein>
<evidence type="ECO:0000256" key="2">
    <source>
        <dbReference type="ARBA" id="ARBA00022692"/>
    </source>
</evidence>
<proteinExistence type="inferred from homology"/>
<keyword evidence="8" id="KW-1185">Reference proteome</keyword>
<dbReference type="Gene3D" id="3.40.630.190">
    <property type="entry name" value="LCP protein"/>
    <property type="match status" value="1"/>
</dbReference>
<evidence type="ECO:0000259" key="6">
    <source>
        <dbReference type="Pfam" id="PF03816"/>
    </source>
</evidence>